<dbReference type="InterPro" id="IPR001611">
    <property type="entry name" value="Leu-rich_rpt"/>
</dbReference>
<keyword evidence="6" id="KW-0808">Transferase</keyword>
<dbReference type="PANTHER" id="PTHR48053">
    <property type="entry name" value="LEUCINE RICH REPEAT FAMILY PROTEIN, EXPRESSED"/>
    <property type="match status" value="1"/>
</dbReference>
<reference evidence="15 16" key="1">
    <citation type="journal article" date="2024" name="Nat. Commun.">
        <title>Phylogenomics reveals the evolutionary origins of lichenization in chlorophyte algae.</title>
        <authorList>
            <person name="Puginier C."/>
            <person name="Libourel C."/>
            <person name="Otte J."/>
            <person name="Skaloud P."/>
            <person name="Haon M."/>
            <person name="Grisel S."/>
            <person name="Petersen M."/>
            <person name="Berrin J.G."/>
            <person name="Delaux P.M."/>
            <person name="Dal Grande F."/>
            <person name="Keller J."/>
        </authorList>
    </citation>
    <scope>NUCLEOTIDE SEQUENCE [LARGE SCALE GENOMIC DNA]</scope>
    <source>
        <strain evidence="15 16">SAG 2036</strain>
    </source>
</reference>
<dbReference type="GO" id="GO:0005886">
    <property type="term" value="C:plasma membrane"/>
    <property type="evidence" value="ECO:0007669"/>
    <property type="project" value="UniProtKB-SubCell"/>
</dbReference>
<accession>A0AAW1NKY3</accession>
<dbReference type="GO" id="GO:0005930">
    <property type="term" value="C:axoneme"/>
    <property type="evidence" value="ECO:0007669"/>
    <property type="project" value="UniProtKB-SubCell"/>
</dbReference>
<evidence type="ECO:0000313" key="15">
    <source>
        <dbReference type="EMBL" id="KAK9789943.1"/>
    </source>
</evidence>
<evidence type="ECO:0000256" key="7">
    <source>
        <dbReference type="ARBA" id="ARBA00022729"/>
    </source>
</evidence>
<keyword evidence="16" id="KW-1185">Reference proteome</keyword>
<evidence type="ECO:0000256" key="13">
    <source>
        <dbReference type="SAM" id="SignalP"/>
    </source>
</evidence>
<dbReference type="SMART" id="SM00220">
    <property type="entry name" value="S_TKc"/>
    <property type="match status" value="1"/>
</dbReference>
<keyword evidence="7 13" id="KW-0732">Signal</keyword>
<dbReference type="InterPro" id="IPR011009">
    <property type="entry name" value="Kinase-like_dom_sf"/>
</dbReference>
<sequence>MSHFKELVLYTTVLLLLTGQGISRVGGTSAPAPSPAAFGVCKAVLQDSWGQSLGSIPTLIAINLSSCSIDGSLPASWGQAFQYLTVLDLSNLNQADPENATFNATMPAEWGEAGAWPQLNFLHIGFATSVTGAPAAKLQPGWDSPHTFPRYISSEWGTNGAFPALETLYINNASNGAALLGGRLPSQWGRSGGVPSLRQLDLSGNVMTGTLPESWGRQLNLSTLTLNDNFFSGTLPPAWGDMGLEDLSLSGNYLHEAIPDEWSGMTVSIYPGNRGVCGPIPESLVVLNTTSGDPVQNLTEHTCGWESSLLAFANSLTRWTNSVAYSSVKGWGLQGDFYKTPFCDWTGITCEKGTIIGLDLAGLGVNGTFRQGLEGLSTLRSLNLSSNFFHGSLPRTLDLPELRVLNLSANQITGTLAEEWGTSTLQSLEGLSLASNSIRGSLPDWEGAFPNLGSLTLADCLIQSTLPASWSSNGTFPKLAVLSLAGNRIEGTLHNSWGSDGGLPLLQGIDLSFNRLSGTLPSTWCQQSNLRAVELQSNQLVGALPESWAERRLLTWLSLANNKLSGSITSSWGTSWPRMFWLDLSNNMNINGTVPSTFGADNGLHALSYNPYVFSGVPIKVSAANFGFAAGRSQFLYEFVAGLDLSNMSLSGVLPASLTQGLAAAALLPGNAGLYSLDASTSNHTFEIINTAASRWVRTIKPNTFTNVSTGYKCDILCSYPAYIRNPATAAQWGFDPASPAELPFPVEGLGPIMLKVANKTNLGPSLLKIANKTANLGSTFGWQDDGTPACNWTGVICDPLSSHIISINLSSTSITGPLSPLWGNITGLQSLDLSLNKFTGSLPPEWASSFSNATFNLGLANLLIPALPGGWSGSGAFPALRTLDVSRNAALQSNSSFLPAFGQDSGAPLLQSLQYQQSRIAGKLPSTWSTLRQLQTIDVSNNLISKGLPESWGDGLPALVSLDASSNHLTGTIPASWGNNGGLGNLTDLNLASCQLTGSLPSWPQEHRLTSLKQLSIGSNQGVCGTVPQGLPASDQNGPVTQLDACPNHNLSTGALAGIVARRRAAGNFDPLVIFFKYARSEAKSSSSYLSDSSSMLSSVYSDDTNLSPKRLTIVEEEESYKKLGEGKFGQVFQGMLDHTDDVAIKFLNPDTIKANKAHRERFESEVRIMLLCQHTNVIACMGAFIVDDLMYCVCEYAAGGDLQSALSEDPEKDFSWYKRGQQVALDMARGLAYLHENNVVHLDVKPANVLLTAEGIAKLADVGLSRMLDNKSHLSQTELGGTYDYQAPETLMGSRTTFSADIWAYGVILLEIITGLEQRRGFHTMPSDIPAQCPAHVAAMVEQCLDSEPAKRPTAKDIIRRLQRSQPAKKSYL</sequence>
<dbReference type="Gene3D" id="3.80.10.10">
    <property type="entry name" value="Ribonuclease Inhibitor"/>
    <property type="match status" value="7"/>
</dbReference>
<evidence type="ECO:0000256" key="9">
    <source>
        <dbReference type="ARBA" id="ARBA00022741"/>
    </source>
</evidence>
<dbReference type="PROSITE" id="PS00108">
    <property type="entry name" value="PROTEIN_KINASE_ST"/>
    <property type="match status" value="1"/>
</dbReference>
<evidence type="ECO:0000256" key="11">
    <source>
        <dbReference type="ARBA" id="ARBA00022840"/>
    </source>
</evidence>
<dbReference type="Pfam" id="PF00069">
    <property type="entry name" value="Pkinase"/>
    <property type="match status" value="1"/>
</dbReference>
<protein>
    <recommendedName>
        <fullName evidence="14">Protein kinase domain-containing protein</fullName>
    </recommendedName>
</protein>
<dbReference type="PROSITE" id="PS50011">
    <property type="entry name" value="PROTEIN_KINASE_DOM"/>
    <property type="match status" value="1"/>
</dbReference>
<feature type="signal peptide" evidence="13">
    <location>
        <begin position="1"/>
        <end position="23"/>
    </location>
</feature>
<feature type="domain" description="Protein kinase" evidence="14">
    <location>
        <begin position="1119"/>
        <end position="1375"/>
    </location>
</feature>
<dbReference type="PANTHER" id="PTHR48053:SF164">
    <property type="entry name" value="LEUCINE-RICH REPEAT-CONTAINING N-TERMINAL PLANT-TYPE DOMAIN-CONTAINING PROTEIN"/>
    <property type="match status" value="1"/>
</dbReference>
<dbReference type="PROSITE" id="PS00107">
    <property type="entry name" value="PROTEIN_KINASE_ATP"/>
    <property type="match status" value="1"/>
</dbReference>
<dbReference type="SMART" id="SM00369">
    <property type="entry name" value="LRR_TYP"/>
    <property type="match status" value="9"/>
</dbReference>
<keyword evidence="11 12" id="KW-0067">ATP-binding</keyword>
<dbReference type="InterPro" id="IPR000719">
    <property type="entry name" value="Prot_kinase_dom"/>
</dbReference>
<dbReference type="Proteomes" id="UP001465755">
    <property type="component" value="Unassembled WGS sequence"/>
</dbReference>
<dbReference type="InterPro" id="IPR008271">
    <property type="entry name" value="Ser/Thr_kinase_AS"/>
</dbReference>
<comment type="caution">
    <text evidence="15">The sequence shown here is derived from an EMBL/GenBank/DDBJ whole genome shotgun (WGS) entry which is preliminary data.</text>
</comment>
<evidence type="ECO:0000256" key="3">
    <source>
        <dbReference type="ARBA" id="ARBA00004430"/>
    </source>
</evidence>
<evidence type="ECO:0000256" key="12">
    <source>
        <dbReference type="PROSITE-ProRule" id="PRU10141"/>
    </source>
</evidence>
<comment type="similarity">
    <text evidence="4">Belongs to the protein kinase superfamily. Ser/Thr protein kinase family.</text>
</comment>
<dbReference type="SUPFAM" id="SSF56112">
    <property type="entry name" value="Protein kinase-like (PK-like)"/>
    <property type="match status" value="1"/>
</dbReference>
<dbReference type="EMBL" id="JALJOQ010000200">
    <property type="protein sequence ID" value="KAK9789943.1"/>
    <property type="molecule type" value="Genomic_DNA"/>
</dbReference>
<evidence type="ECO:0000256" key="6">
    <source>
        <dbReference type="ARBA" id="ARBA00022679"/>
    </source>
</evidence>
<proteinExistence type="inferred from homology"/>
<evidence type="ECO:0000313" key="16">
    <source>
        <dbReference type="Proteomes" id="UP001465755"/>
    </source>
</evidence>
<evidence type="ECO:0000256" key="4">
    <source>
        <dbReference type="ARBA" id="ARBA00008684"/>
    </source>
</evidence>
<evidence type="ECO:0000256" key="10">
    <source>
        <dbReference type="ARBA" id="ARBA00022777"/>
    </source>
</evidence>
<dbReference type="InterPro" id="IPR032675">
    <property type="entry name" value="LRR_dom_sf"/>
</dbReference>
<dbReference type="InterPro" id="IPR003591">
    <property type="entry name" value="Leu-rich_rpt_typical-subtyp"/>
</dbReference>
<dbReference type="SUPFAM" id="SSF52058">
    <property type="entry name" value="L domain-like"/>
    <property type="match status" value="2"/>
</dbReference>
<keyword evidence="9 12" id="KW-0547">Nucleotide-binding</keyword>
<organism evidence="15 16">
    <name type="scientific">Symbiochloris irregularis</name>
    <dbReference type="NCBI Taxonomy" id="706552"/>
    <lineage>
        <taxon>Eukaryota</taxon>
        <taxon>Viridiplantae</taxon>
        <taxon>Chlorophyta</taxon>
        <taxon>core chlorophytes</taxon>
        <taxon>Trebouxiophyceae</taxon>
        <taxon>Trebouxiales</taxon>
        <taxon>Trebouxiaceae</taxon>
        <taxon>Symbiochloris</taxon>
    </lineage>
</organism>
<evidence type="ECO:0000259" key="14">
    <source>
        <dbReference type="PROSITE" id="PS50011"/>
    </source>
</evidence>
<evidence type="ECO:0000256" key="2">
    <source>
        <dbReference type="ARBA" id="ARBA00004236"/>
    </source>
</evidence>
<name>A0AAW1NKY3_9CHLO</name>
<evidence type="ECO:0000256" key="8">
    <source>
        <dbReference type="ARBA" id="ARBA00022737"/>
    </source>
</evidence>
<dbReference type="GO" id="GO:0005524">
    <property type="term" value="F:ATP binding"/>
    <property type="evidence" value="ECO:0007669"/>
    <property type="project" value="UniProtKB-UniRule"/>
</dbReference>
<keyword evidence="8" id="KW-0677">Repeat</keyword>
<keyword evidence="5" id="KW-0433">Leucine-rich repeat</keyword>
<keyword evidence="10" id="KW-0418">Kinase</keyword>
<evidence type="ECO:0000256" key="5">
    <source>
        <dbReference type="ARBA" id="ARBA00022614"/>
    </source>
</evidence>
<dbReference type="InterPro" id="IPR017441">
    <property type="entry name" value="Protein_kinase_ATP_BS"/>
</dbReference>
<dbReference type="Gene3D" id="1.10.510.10">
    <property type="entry name" value="Transferase(Phosphotransferase) domain 1"/>
    <property type="match status" value="1"/>
</dbReference>
<dbReference type="Pfam" id="PF00560">
    <property type="entry name" value="LRR_1"/>
    <property type="match status" value="4"/>
</dbReference>
<dbReference type="GO" id="GO:0004672">
    <property type="term" value="F:protein kinase activity"/>
    <property type="evidence" value="ECO:0007669"/>
    <property type="project" value="InterPro"/>
</dbReference>
<gene>
    <name evidence="15" type="ORF">WJX73_007087</name>
</gene>
<comment type="subcellular location">
    <subcellularLocation>
        <location evidence="2">Cell membrane</location>
    </subcellularLocation>
    <subcellularLocation>
        <location evidence="3">Cytoplasm</location>
        <location evidence="3">Cytoskeleton</location>
        <location evidence="3">Cilium axoneme</location>
    </subcellularLocation>
    <subcellularLocation>
        <location evidence="1">Membrane</location>
        <topology evidence="1">Single-pass membrane protein</topology>
    </subcellularLocation>
</comment>
<evidence type="ECO:0000256" key="1">
    <source>
        <dbReference type="ARBA" id="ARBA00004167"/>
    </source>
</evidence>
<feature type="chain" id="PRO_5043576016" description="Protein kinase domain-containing protein" evidence="13">
    <location>
        <begin position="24"/>
        <end position="1375"/>
    </location>
</feature>
<feature type="binding site" evidence="12">
    <location>
        <position position="1147"/>
    </location>
    <ligand>
        <name>ATP</name>
        <dbReference type="ChEBI" id="CHEBI:30616"/>
    </ligand>
</feature>
<dbReference type="InterPro" id="IPR013210">
    <property type="entry name" value="LRR_N_plant-typ"/>
</dbReference>
<dbReference type="Pfam" id="PF08263">
    <property type="entry name" value="LRRNT_2"/>
    <property type="match status" value="2"/>
</dbReference>
<dbReference type="InterPro" id="IPR051716">
    <property type="entry name" value="Plant_RL_S/T_kinase"/>
</dbReference>